<sequence>MWAFVAKLLLGLPGIANGVVEVLKKRSDTELAKHQADIGADVAVNNAAISAYVEERRVIAGERAAQRESWATAWMIPTAFGLCMIHFGAIVLDSTCHFNWAVAKLPSPYDKMEWSIVMAVIGVSGVAATVRKVFSK</sequence>
<evidence type="ECO:0000313" key="2">
    <source>
        <dbReference type="EMBL" id="GEP04018.1"/>
    </source>
</evidence>
<dbReference type="EMBL" id="BJZU01000033">
    <property type="protein sequence ID" value="GEP04018.1"/>
    <property type="molecule type" value="Genomic_DNA"/>
</dbReference>
<dbReference type="OrthoDB" id="8449249at2"/>
<reference evidence="3" key="1">
    <citation type="journal article" date="2014" name="Int. J. Syst. Evol. Microbiol.">
        <title>Complete genome of a new Firmicutes species belonging to the dominant human colonic microbiota ('Ruminococcus bicirculans') reveals two chromosomes and a selective capacity to utilize plant glucans.</title>
        <authorList>
            <consortium name="NISC Comparative Sequencing Program"/>
            <person name="Wegmann U."/>
            <person name="Louis P."/>
            <person name="Goesmann A."/>
            <person name="Henrissat B."/>
            <person name="Duncan S.H."/>
            <person name="Flint H.J."/>
        </authorList>
    </citation>
    <scope>NUCLEOTIDE SEQUENCE</scope>
    <source>
        <strain evidence="3">NBRC 107715</strain>
    </source>
</reference>
<feature type="transmembrane region" description="Helical" evidence="1">
    <location>
        <begin position="112"/>
        <end position="130"/>
    </location>
</feature>
<evidence type="ECO:0000313" key="3">
    <source>
        <dbReference type="EMBL" id="GLS64049.1"/>
    </source>
</evidence>
<proteinExistence type="predicted"/>
<dbReference type="Proteomes" id="UP001156856">
    <property type="component" value="Unassembled WGS sequence"/>
</dbReference>
<reference evidence="3" key="4">
    <citation type="submission" date="2023-01" db="EMBL/GenBank/DDBJ databases">
        <title>Draft genome sequence of Methylobacterium oxalidis strain NBRC 107715.</title>
        <authorList>
            <person name="Sun Q."/>
            <person name="Mori K."/>
        </authorList>
    </citation>
    <scope>NUCLEOTIDE SEQUENCE</scope>
    <source>
        <strain evidence="3">NBRC 107715</strain>
    </source>
</reference>
<feature type="transmembrane region" description="Helical" evidence="1">
    <location>
        <begin position="73"/>
        <end position="92"/>
    </location>
</feature>
<reference evidence="5" key="2">
    <citation type="journal article" date="2019" name="Int. J. Syst. Evol. Microbiol.">
        <title>The Global Catalogue of Microorganisms (GCM) 10K type strain sequencing project: providing services to taxonomists for standard genome sequencing and annotation.</title>
        <authorList>
            <consortium name="The Broad Institute Genomics Platform"/>
            <consortium name="The Broad Institute Genome Sequencing Center for Infectious Disease"/>
            <person name="Wu L."/>
            <person name="Ma J."/>
        </authorList>
    </citation>
    <scope>NUCLEOTIDE SEQUENCE [LARGE SCALE GENOMIC DNA]</scope>
    <source>
        <strain evidence="5">NBRC 107715</strain>
    </source>
</reference>
<keyword evidence="5" id="KW-1185">Reference proteome</keyword>
<accession>A0A512J224</accession>
<evidence type="ECO:0000256" key="1">
    <source>
        <dbReference type="SAM" id="Phobius"/>
    </source>
</evidence>
<dbReference type="AlphaFoldDB" id="A0A512J224"/>
<protein>
    <recommendedName>
        <fullName evidence="6">Holin of 3TMs, for gene-transfer release</fullName>
    </recommendedName>
</protein>
<dbReference type="RefSeq" id="WP_147025674.1">
    <property type="nucleotide sequence ID" value="NZ_BJZU01000033.1"/>
</dbReference>
<evidence type="ECO:0000313" key="4">
    <source>
        <dbReference type="Proteomes" id="UP000321960"/>
    </source>
</evidence>
<name>A0A512J224_9HYPH</name>
<reference evidence="2 4" key="3">
    <citation type="submission" date="2019-07" db="EMBL/GenBank/DDBJ databases">
        <title>Whole genome shotgun sequence of Methylobacterium oxalidis NBRC 107715.</title>
        <authorList>
            <person name="Hosoyama A."/>
            <person name="Uohara A."/>
            <person name="Ohji S."/>
            <person name="Ichikawa N."/>
        </authorList>
    </citation>
    <scope>NUCLEOTIDE SEQUENCE [LARGE SCALE GENOMIC DNA]</scope>
    <source>
        <strain evidence="2 4">NBRC 107715</strain>
    </source>
</reference>
<keyword evidence="1" id="KW-0472">Membrane</keyword>
<organism evidence="2 4">
    <name type="scientific">Methylobacterium oxalidis</name>
    <dbReference type="NCBI Taxonomy" id="944322"/>
    <lineage>
        <taxon>Bacteria</taxon>
        <taxon>Pseudomonadati</taxon>
        <taxon>Pseudomonadota</taxon>
        <taxon>Alphaproteobacteria</taxon>
        <taxon>Hyphomicrobiales</taxon>
        <taxon>Methylobacteriaceae</taxon>
        <taxon>Methylobacterium</taxon>
    </lineage>
</organism>
<dbReference type="Proteomes" id="UP000321960">
    <property type="component" value="Unassembled WGS sequence"/>
</dbReference>
<evidence type="ECO:0008006" key="6">
    <source>
        <dbReference type="Google" id="ProtNLM"/>
    </source>
</evidence>
<evidence type="ECO:0000313" key="5">
    <source>
        <dbReference type="Proteomes" id="UP001156856"/>
    </source>
</evidence>
<comment type="caution">
    <text evidence="2">The sequence shown here is derived from an EMBL/GenBank/DDBJ whole genome shotgun (WGS) entry which is preliminary data.</text>
</comment>
<dbReference type="EMBL" id="BSPK01000033">
    <property type="protein sequence ID" value="GLS64049.1"/>
    <property type="molecule type" value="Genomic_DNA"/>
</dbReference>
<keyword evidence="1" id="KW-0812">Transmembrane</keyword>
<gene>
    <name evidence="3" type="ORF">GCM10007888_24300</name>
    <name evidence="2" type="ORF">MOX02_20560</name>
</gene>
<keyword evidence="1" id="KW-1133">Transmembrane helix</keyword>